<keyword evidence="4" id="KW-0378">Hydrolase</keyword>
<keyword evidence="4" id="KW-0645">Protease</keyword>
<dbReference type="PANTHER" id="PTHR42919:SF8">
    <property type="entry name" value="N-ALPHA-ACETYLTRANSFERASE 50"/>
    <property type="match status" value="1"/>
</dbReference>
<evidence type="ECO:0000256" key="1">
    <source>
        <dbReference type="ARBA" id="ARBA00022679"/>
    </source>
</evidence>
<evidence type="ECO:0000313" key="5">
    <source>
        <dbReference type="Proteomes" id="UP000051010"/>
    </source>
</evidence>
<dbReference type="EMBL" id="AZFZ01000059">
    <property type="protein sequence ID" value="KRM41410.1"/>
    <property type="molecule type" value="Genomic_DNA"/>
</dbReference>
<protein>
    <submittedName>
        <fullName evidence="4">Protease synthase and sporulation negative regulatory protein PAI 1</fullName>
    </submittedName>
</protein>
<sequence length="171" mass="19566">MVLVRECTLVDVAALEKISRQTFGESFADQNSPDDLKNYLAQSFNPDQLTLELSDSNSAFYFIYVADQLAGYLKVNFDNAQTEKMGAQTLEVQRIYILSAFKHQGLGTHLIHKASEIAGQLHKHRIWLGVWEHNQPARRFYEHLGFQVISDHIFTLGQSRQRDLIMARGLI</sequence>
<dbReference type="GO" id="GO:0016747">
    <property type="term" value="F:acyltransferase activity, transferring groups other than amino-acyl groups"/>
    <property type="evidence" value="ECO:0007669"/>
    <property type="project" value="InterPro"/>
</dbReference>
<organism evidence="4 5">
    <name type="scientific">Lentilactobacillus parafarraginis DSM 18390 = JCM 14109</name>
    <dbReference type="NCBI Taxonomy" id="1423786"/>
    <lineage>
        <taxon>Bacteria</taxon>
        <taxon>Bacillati</taxon>
        <taxon>Bacillota</taxon>
        <taxon>Bacilli</taxon>
        <taxon>Lactobacillales</taxon>
        <taxon>Lactobacillaceae</taxon>
        <taxon>Lentilactobacillus</taxon>
    </lineage>
</organism>
<gene>
    <name evidence="4" type="ORF">FD47_GL002345</name>
</gene>
<evidence type="ECO:0000256" key="2">
    <source>
        <dbReference type="ARBA" id="ARBA00023315"/>
    </source>
</evidence>
<dbReference type="GO" id="GO:0008233">
    <property type="term" value="F:peptidase activity"/>
    <property type="evidence" value="ECO:0007669"/>
    <property type="project" value="UniProtKB-KW"/>
</dbReference>
<proteinExistence type="predicted"/>
<evidence type="ECO:0000313" key="4">
    <source>
        <dbReference type="EMBL" id="KRM41410.1"/>
    </source>
</evidence>
<reference evidence="4 5" key="1">
    <citation type="journal article" date="2015" name="Genome Announc.">
        <title>Expanding the biotechnology potential of lactobacilli through comparative genomics of 213 strains and associated genera.</title>
        <authorList>
            <person name="Sun Z."/>
            <person name="Harris H.M."/>
            <person name="McCann A."/>
            <person name="Guo C."/>
            <person name="Argimon S."/>
            <person name="Zhang W."/>
            <person name="Yang X."/>
            <person name="Jeffery I.B."/>
            <person name="Cooney J.C."/>
            <person name="Kagawa T.F."/>
            <person name="Liu W."/>
            <person name="Song Y."/>
            <person name="Salvetti E."/>
            <person name="Wrobel A."/>
            <person name="Rasinkangas P."/>
            <person name="Parkhill J."/>
            <person name="Rea M.C."/>
            <person name="O'Sullivan O."/>
            <person name="Ritari J."/>
            <person name="Douillard F.P."/>
            <person name="Paul Ross R."/>
            <person name="Yang R."/>
            <person name="Briner A.E."/>
            <person name="Felis G.E."/>
            <person name="de Vos W.M."/>
            <person name="Barrangou R."/>
            <person name="Klaenhammer T.R."/>
            <person name="Caufield P.W."/>
            <person name="Cui Y."/>
            <person name="Zhang H."/>
            <person name="O'Toole P.W."/>
        </authorList>
    </citation>
    <scope>NUCLEOTIDE SEQUENCE [LARGE SCALE GENOMIC DNA]</scope>
    <source>
        <strain evidence="4 5">DSM 18390</strain>
    </source>
</reference>
<dbReference type="CDD" id="cd04301">
    <property type="entry name" value="NAT_SF"/>
    <property type="match status" value="1"/>
</dbReference>
<evidence type="ECO:0000259" key="3">
    <source>
        <dbReference type="PROSITE" id="PS51186"/>
    </source>
</evidence>
<dbReference type="InterPro" id="IPR016181">
    <property type="entry name" value="Acyl_CoA_acyltransferase"/>
</dbReference>
<dbReference type="GO" id="GO:0006508">
    <property type="term" value="P:proteolysis"/>
    <property type="evidence" value="ECO:0007669"/>
    <property type="project" value="UniProtKB-KW"/>
</dbReference>
<dbReference type="InterPro" id="IPR051556">
    <property type="entry name" value="N-term/lysine_N-AcTrnsfr"/>
</dbReference>
<accession>A0A0R1YGI7</accession>
<dbReference type="Gene3D" id="3.40.630.30">
    <property type="match status" value="1"/>
</dbReference>
<dbReference type="SUPFAM" id="SSF55729">
    <property type="entry name" value="Acyl-CoA N-acyltransferases (Nat)"/>
    <property type="match status" value="1"/>
</dbReference>
<keyword evidence="1" id="KW-0808">Transferase</keyword>
<dbReference type="Proteomes" id="UP000051010">
    <property type="component" value="Unassembled WGS sequence"/>
</dbReference>
<comment type="caution">
    <text evidence="4">The sequence shown here is derived from an EMBL/GenBank/DDBJ whole genome shotgun (WGS) entry which is preliminary data.</text>
</comment>
<dbReference type="RefSeq" id="WP_171035029.1">
    <property type="nucleotide sequence ID" value="NZ_AZFZ01000059.1"/>
</dbReference>
<dbReference type="PANTHER" id="PTHR42919">
    <property type="entry name" value="N-ALPHA-ACETYLTRANSFERASE"/>
    <property type="match status" value="1"/>
</dbReference>
<name>A0A0R1YGI7_9LACO</name>
<dbReference type="Pfam" id="PF00583">
    <property type="entry name" value="Acetyltransf_1"/>
    <property type="match status" value="1"/>
</dbReference>
<dbReference type="PROSITE" id="PS51186">
    <property type="entry name" value="GNAT"/>
    <property type="match status" value="1"/>
</dbReference>
<dbReference type="AlphaFoldDB" id="A0A0R1YGI7"/>
<dbReference type="PATRIC" id="fig|1423786.4.peg.2463"/>
<keyword evidence="2" id="KW-0012">Acyltransferase</keyword>
<feature type="domain" description="N-acetyltransferase" evidence="3">
    <location>
        <begin position="2"/>
        <end position="171"/>
    </location>
</feature>
<dbReference type="InterPro" id="IPR000182">
    <property type="entry name" value="GNAT_dom"/>
</dbReference>